<accession>A0ABD0K4H0</accession>
<dbReference type="Proteomes" id="UP001519460">
    <property type="component" value="Unassembled WGS sequence"/>
</dbReference>
<dbReference type="CDD" id="cd00200">
    <property type="entry name" value="WD40"/>
    <property type="match status" value="1"/>
</dbReference>
<feature type="region of interest" description="Disordered" evidence="2">
    <location>
        <begin position="602"/>
        <end position="632"/>
    </location>
</feature>
<dbReference type="SUPFAM" id="SSF50978">
    <property type="entry name" value="WD40 repeat-like"/>
    <property type="match status" value="1"/>
</dbReference>
<dbReference type="PANTHER" id="PTHR44414">
    <property type="entry name" value="PROTEIN NEDD1"/>
    <property type="match status" value="1"/>
</dbReference>
<feature type="compositionally biased region" description="Polar residues" evidence="2">
    <location>
        <begin position="494"/>
        <end position="513"/>
    </location>
</feature>
<proteinExistence type="predicted"/>
<feature type="compositionally biased region" description="Low complexity" evidence="2">
    <location>
        <begin position="550"/>
        <end position="564"/>
    </location>
</feature>
<organism evidence="3 4">
    <name type="scientific">Batillaria attramentaria</name>
    <dbReference type="NCBI Taxonomy" id="370345"/>
    <lineage>
        <taxon>Eukaryota</taxon>
        <taxon>Metazoa</taxon>
        <taxon>Spiralia</taxon>
        <taxon>Lophotrochozoa</taxon>
        <taxon>Mollusca</taxon>
        <taxon>Gastropoda</taxon>
        <taxon>Caenogastropoda</taxon>
        <taxon>Sorbeoconcha</taxon>
        <taxon>Cerithioidea</taxon>
        <taxon>Batillariidae</taxon>
        <taxon>Batillaria</taxon>
    </lineage>
</organism>
<reference evidence="3 4" key="1">
    <citation type="journal article" date="2023" name="Sci. Data">
        <title>Genome assembly of the Korean intertidal mud-creeper Batillaria attramentaria.</title>
        <authorList>
            <person name="Patra A.K."/>
            <person name="Ho P.T."/>
            <person name="Jun S."/>
            <person name="Lee S.J."/>
            <person name="Kim Y."/>
            <person name="Won Y.J."/>
        </authorList>
    </citation>
    <scope>NUCLEOTIDE SEQUENCE [LARGE SCALE GENOMIC DNA]</scope>
    <source>
        <strain evidence="3">Wonlab-2016</strain>
    </source>
</reference>
<feature type="region of interest" description="Disordered" evidence="2">
    <location>
        <begin position="430"/>
        <end position="576"/>
    </location>
</feature>
<evidence type="ECO:0008006" key="5">
    <source>
        <dbReference type="Google" id="ProtNLM"/>
    </source>
</evidence>
<evidence type="ECO:0000313" key="3">
    <source>
        <dbReference type="EMBL" id="KAK7481795.1"/>
    </source>
</evidence>
<feature type="region of interest" description="Disordered" evidence="2">
    <location>
        <begin position="297"/>
        <end position="391"/>
    </location>
</feature>
<feature type="compositionally biased region" description="Gly residues" evidence="2">
    <location>
        <begin position="618"/>
        <end position="630"/>
    </location>
</feature>
<comment type="caution">
    <text evidence="3">The sequence shown here is derived from an EMBL/GenBank/DDBJ whole genome shotgun (WGS) entry which is preliminary data.</text>
</comment>
<name>A0ABD0K4H0_9CAEN</name>
<dbReference type="AlphaFoldDB" id="A0ABD0K4H0"/>
<evidence type="ECO:0000313" key="4">
    <source>
        <dbReference type="Proteomes" id="UP001519460"/>
    </source>
</evidence>
<dbReference type="PANTHER" id="PTHR44414:SF1">
    <property type="entry name" value="PROTEIN NEDD1"/>
    <property type="match status" value="1"/>
</dbReference>
<dbReference type="SMART" id="SM00320">
    <property type="entry name" value="WD40"/>
    <property type="match status" value="6"/>
</dbReference>
<feature type="repeat" description="WD" evidence="1">
    <location>
        <begin position="155"/>
        <end position="197"/>
    </location>
</feature>
<feature type="compositionally biased region" description="Low complexity" evidence="2">
    <location>
        <begin position="608"/>
        <end position="617"/>
    </location>
</feature>
<dbReference type="InterPro" id="IPR036322">
    <property type="entry name" value="WD40_repeat_dom_sf"/>
</dbReference>
<dbReference type="Gene3D" id="2.130.10.10">
    <property type="entry name" value="YVTN repeat-like/Quinoprotein amine dehydrogenase"/>
    <property type="match status" value="3"/>
</dbReference>
<dbReference type="EMBL" id="JACVVK020000256">
    <property type="protein sequence ID" value="KAK7481795.1"/>
    <property type="molecule type" value="Genomic_DNA"/>
</dbReference>
<keyword evidence="1" id="KW-0853">WD repeat</keyword>
<gene>
    <name evidence="3" type="ORF">BaRGS_00026942</name>
</gene>
<dbReference type="InterPro" id="IPR015943">
    <property type="entry name" value="WD40/YVTN_repeat-like_dom_sf"/>
</dbReference>
<protein>
    <recommendedName>
        <fullName evidence="5">Anaphase-promoting complex subunit 4 WD40 domain-containing protein</fullName>
    </recommendedName>
</protein>
<sequence>MEGLRLASAGDDVKLWDCDEGFLLVHQFNPHNQNVASLSWNFEGSLLASCALTDDCVALTYMKNAALTTIELQCGTGIQSTDFSSNSRFLVCGGADGVSVWDLKSKTVKKAFKEHKGPVTAVRYNWNDTYIASGSETGEVILHNTVTGQSSSPLVATNAQAIRQLEYSAVKKSMFGTASDDGAITLWDANTRRLLHNFKDAHLGPATGIAFSPINEMLMTSVGLDKRIVCYDIQRRKVLKTIDAQSPLTCIDIMSDGATAVVGSTRGKIYVYDLRQGGGTPLHVFQAHKTSVHSVRFMPTPKSKNDGTGGLKAGAPAVSGNRRQLPPAPSVMQDITPQRHGQVVTSDTHSSAHQESPVRTTDIFSPTVEGGNSQQSLSAPHLNLTSSTSRGEDSYIGVAGVFSPLTNGATEQSASHSLIGRSSIFSTPSFLGQRTSNLQSPNIHHRNSNLQSPHTAQTSHQASDGMNLFSSASLHQSGNTQTGSSPRALPPHLSSPQGSGASPSLPRTQQFSGEGSVPPLKLSHSQDSALISGGEDGDAEGSARRDEDNAQSSPSPHSSQGASPRHGSASQSHNALRKMVKADLREYREQLRQEFSAVLWGNSGQGPGSSASSARIQGGQGGGDTAGVKGGARDVGQFQSEFLRSLVSNAMEEVRDDIHHHIQSLHVEMVRQFHDFQREMQSQLAYYAGMNQDLLLQVRRLEEENRKLKKCF</sequence>
<dbReference type="Pfam" id="PF00400">
    <property type="entry name" value="WD40"/>
    <property type="match status" value="2"/>
</dbReference>
<dbReference type="PROSITE" id="PS50082">
    <property type="entry name" value="WD_REPEATS_2"/>
    <property type="match status" value="1"/>
</dbReference>
<keyword evidence="4" id="KW-1185">Reference proteome</keyword>
<feature type="compositionally biased region" description="Polar residues" evidence="2">
    <location>
        <begin position="343"/>
        <end position="389"/>
    </location>
</feature>
<dbReference type="InterPro" id="IPR001680">
    <property type="entry name" value="WD40_rpt"/>
</dbReference>
<feature type="compositionally biased region" description="Polar residues" evidence="2">
    <location>
        <begin position="430"/>
        <end position="485"/>
    </location>
</feature>
<evidence type="ECO:0000256" key="2">
    <source>
        <dbReference type="SAM" id="MobiDB-lite"/>
    </source>
</evidence>
<evidence type="ECO:0000256" key="1">
    <source>
        <dbReference type="PROSITE-ProRule" id="PRU00221"/>
    </source>
</evidence>
<dbReference type="InterPro" id="IPR052818">
    <property type="entry name" value="NEDD1_Spindle_Assembly"/>
</dbReference>